<protein>
    <submittedName>
        <fullName evidence="2">Epimerase</fullName>
    </submittedName>
</protein>
<dbReference type="RefSeq" id="WP_127914387.1">
    <property type="nucleotide sequence ID" value="NZ_RKLP01000001.1"/>
</dbReference>
<dbReference type="Proteomes" id="UP000286208">
    <property type="component" value="Unassembled WGS sequence"/>
</dbReference>
<dbReference type="EMBL" id="RKLP01000001">
    <property type="protein sequence ID" value="RVW11277.1"/>
    <property type="molecule type" value="Genomic_DNA"/>
</dbReference>
<dbReference type="InterPro" id="IPR008030">
    <property type="entry name" value="NmrA-like"/>
</dbReference>
<dbReference type="InterPro" id="IPR051207">
    <property type="entry name" value="ComplexI_NDUFA9_subunit"/>
</dbReference>
<gene>
    <name evidence="2" type="ORF">EGT67_02215</name>
</gene>
<dbReference type="Pfam" id="PF05368">
    <property type="entry name" value="NmrA"/>
    <property type="match status" value="1"/>
</dbReference>
<feature type="domain" description="NmrA-like" evidence="1">
    <location>
        <begin position="5"/>
        <end position="218"/>
    </location>
</feature>
<organism evidence="2 3">
    <name type="scientific">Prescottella agglutinans</name>
    <dbReference type="NCBI Taxonomy" id="1644129"/>
    <lineage>
        <taxon>Bacteria</taxon>
        <taxon>Bacillati</taxon>
        <taxon>Actinomycetota</taxon>
        <taxon>Actinomycetes</taxon>
        <taxon>Mycobacteriales</taxon>
        <taxon>Nocardiaceae</taxon>
        <taxon>Prescottella</taxon>
    </lineage>
</organism>
<sequence>MTTYLVAGGTGVAGRSVVTELVRRGESVRILSRHGGTNDGAQHAVGDMVSGDGLAAALDGVDVVIDTTDGKTRSTRDVLGLGARNLLSAATAAGVSHAVLLSIVNVDRGRFTYYRAKTRQERLYREAPLPTHVVRATQFHEFVPMICAPFARIGIVPAFTYTRFQPIDTSDVARALVDAAEQGPSTEPTVVGGPEVLTMREMATAWKSATGRRGRVTNIRIPGDMGEFWRNGWNLVPDKSFGTVTFEQWLAQR</sequence>
<reference evidence="2 3" key="1">
    <citation type="submission" date="2018-11" db="EMBL/GenBank/DDBJ databases">
        <title>Rhodococcus spongicola sp. nov. and Rhodococcus xishaensis sp. nov. from marine sponges.</title>
        <authorList>
            <person name="Li L."/>
            <person name="Lin H.W."/>
        </authorList>
    </citation>
    <scope>NUCLEOTIDE SEQUENCE [LARGE SCALE GENOMIC DNA]</scope>
    <source>
        <strain evidence="2 3">CCTCC AB2014297</strain>
    </source>
</reference>
<name>A0A438BJZ3_9NOCA</name>
<dbReference type="PANTHER" id="PTHR12126">
    <property type="entry name" value="NADH-UBIQUINONE OXIDOREDUCTASE 39 KDA SUBUNIT-RELATED"/>
    <property type="match status" value="1"/>
</dbReference>
<dbReference type="PANTHER" id="PTHR12126:SF11">
    <property type="entry name" value="NADH DEHYDROGENASE [UBIQUINONE] 1 ALPHA SUBCOMPLEX SUBUNIT 9, MITOCHONDRIAL"/>
    <property type="match status" value="1"/>
</dbReference>
<evidence type="ECO:0000259" key="1">
    <source>
        <dbReference type="Pfam" id="PF05368"/>
    </source>
</evidence>
<dbReference type="SUPFAM" id="SSF51735">
    <property type="entry name" value="NAD(P)-binding Rossmann-fold domains"/>
    <property type="match status" value="1"/>
</dbReference>
<dbReference type="Gene3D" id="3.40.50.720">
    <property type="entry name" value="NAD(P)-binding Rossmann-like Domain"/>
    <property type="match status" value="1"/>
</dbReference>
<keyword evidence="3" id="KW-1185">Reference proteome</keyword>
<dbReference type="AlphaFoldDB" id="A0A438BJZ3"/>
<evidence type="ECO:0000313" key="2">
    <source>
        <dbReference type="EMBL" id="RVW11277.1"/>
    </source>
</evidence>
<comment type="caution">
    <text evidence="2">The sequence shown here is derived from an EMBL/GenBank/DDBJ whole genome shotgun (WGS) entry which is preliminary data.</text>
</comment>
<proteinExistence type="predicted"/>
<dbReference type="InterPro" id="IPR036291">
    <property type="entry name" value="NAD(P)-bd_dom_sf"/>
</dbReference>
<dbReference type="OrthoDB" id="9771302at2"/>
<evidence type="ECO:0000313" key="3">
    <source>
        <dbReference type="Proteomes" id="UP000286208"/>
    </source>
</evidence>
<dbReference type="GO" id="GO:0044877">
    <property type="term" value="F:protein-containing complex binding"/>
    <property type="evidence" value="ECO:0007669"/>
    <property type="project" value="TreeGrafter"/>
</dbReference>
<accession>A0A438BJZ3</accession>